<name>A0A7K1KNZ5_9BACT</name>
<keyword evidence="2" id="KW-1185">Reference proteome</keyword>
<dbReference type="Proteomes" id="UP000461162">
    <property type="component" value="Unassembled WGS sequence"/>
</dbReference>
<comment type="caution">
    <text evidence="1">The sequence shown here is derived from an EMBL/GenBank/DDBJ whole genome shotgun (WGS) entry which is preliminary data.</text>
</comment>
<dbReference type="SUPFAM" id="SSF51735">
    <property type="entry name" value="NAD(P)-binding Rossmann-fold domains"/>
    <property type="match status" value="1"/>
</dbReference>
<evidence type="ECO:0000313" key="2">
    <source>
        <dbReference type="Proteomes" id="UP000461162"/>
    </source>
</evidence>
<dbReference type="RefSeq" id="WP_155934333.1">
    <property type="nucleotide sequence ID" value="NZ_WODC01000005.1"/>
</dbReference>
<evidence type="ECO:0008006" key="3">
    <source>
        <dbReference type="Google" id="ProtNLM"/>
    </source>
</evidence>
<reference evidence="1 2" key="1">
    <citation type="submission" date="2019-11" db="EMBL/GenBank/DDBJ databases">
        <title>Pseudodesulfovibrio alkaliphilus, sp. nov., an alkaliphilic sulfate-reducing bacteria from mud volcano of Taman peninsula, Russia.</title>
        <authorList>
            <person name="Frolova A."/>
            <person name="Merkel A.Y."/>
            <person name="Slobodkin A.I."/>
        </authorList>
    </citation>
    <scope>NUCLEOTIDE SEQUENCE [LARGE SCALE GENOMIC DNA]</scope>
    <source>
        <strain evidence="1 2">F-1</strain>
    </source>
</reference>
<gene>
    <name evidence="1" type="ORF">GKC30_09195</name>
</gene>
<dbReference type="EMBL" id="WODC01000005">
    <property type="protein sequence ID" value="MUM77808.1"/>
    <property type="molecule type" value="Genomic_DNA"/>
</dbReference>
<sequence>MAGLKVAVVGSGYWGKNLVRNFHELGALDRICDSSPDTLDSFREMYPEVHTSVSYAEVLNSDVDGVRLEESFFCPVFGRGARCGRYPAVVVVAYGFFERNNRLRDGIFQVVDDLGISLRLGNTTD</sequence>
<proteinExistence type="predicted"/>
<protein>
    <recommendedName>
        <fullName evidence="3">Gfo/Idh/MocA-like oxidoreductase N-terminal domain-containing protein</fullName>
    </recommendedName>
</protein>
<dbReference type="InterPro" id="IPR036291">
    <property type="entry name" value="NAD(P)-bd_dom_sf"/>
</dbReference>
<dbReference type="AlphaFoldDB" id="A0A7K1KNZ5"/>
<accession>A0A7K1KNZ5</accession>
<dbReference type="Gene3D" id="3.40.50.720">
    <property type="entry name" value="NAD(P)-binding Rossmann-like Domain"/>
    <property type="match status" value="1"/>
</dbReference>
<organism evidence="1 2">
    <name type="scientific">Pseudodesulfovibrio alkaliphilus</name>
    <dbReference type="NCBI Taxonomy" id="2661613"/>
    <lineage>
        <taxon>Bacteria</taxon>
        <taxon>Pseudomonadati</taxon>
        <taxon>Thermodesulfobacteriota</taxon>
        <taxon>Desulfovibrionia</taxon>
        <taxon>Desulfovibrionales</taxon>
        <taxon>Desulfovibrionaceae</taxon>
    </lineage>
</organism>
<evidence type="ECO:0000313" key="1">
    <source>
        <dbReference type="EMBL" id="MUM77808.1"/>
    </source>
</evidence>